<evidence type="ECO:0000313" key="2">
    <source>
        <dbReference type="EMBL" id="RXI96646.1"/>
    </source>
</evidence>
<keyword evidence="3" id="KW-1185">Reference proteome</keyword>
<accession>A0A4Q0VNQ2</accession>
<feature type="domain" description="N-acetyltransferase" evidence="1">
    <location>
        <begin position="2"/>
        <end position="150"/>
    </location>
</feature>
<proteinExistence type="predicted"/>
<dbReference type="RefSeq" id="WP_129080616.1">
    <property type="nucleotide sequence ID" value="NZ_QOUX01000047.1"/>
</dbReference>
<evidence type="ECO:0000313" key="3">
    <source>
        <dbReference type="Proteomes" id="UP000290649"/>
    </source>
</evidence>
<comment type="caution">
    <text evidence="2">The sequence shown here is derived from an EMBL/GenBank/DDBJ whole genome shotgun (WGS) entry which is preliminary data.</text>
</comment>
<organism evidence="2 3">
    <name type="scientific">Anaerobacillus alkaliphilus</name>
    <dbReference type="NCBI Taxonomy" id="1548597"/>
    <lineage>
        <taxon>Bacteria</taxon>
        <taxon>Bacillati</taxon>
        <taxon>Bacillota</taxon>
        <taxon>Bacilli</taxon>
        <taxon>Bacillales</taxon>
        <taxon>Bacillaceae</taxon>
        <taxon>Anaerobacillus</taxon>
    </lineage>
</organism>
<dbReference type="Proteomes" id="UP000290649">
    <property type="component" value="Unassembled WGS sequence"/>
</dbReference>
<keyword evidence="2" id="KW-0808">Transferase</keyword>
<dbReference type="Gene3D" id="3.40.630.30">
    <property type="match status" value="1"/>
</dbReference>
<name>A0A4Q0VNQ2_9BACI</name>
<dbReference type="Pfam" id="PF00583">
    <property type="entry name" value="Acetyltransf_1"/>
    <property type="match status" value="1"/>
</dbReference>
<dbReference type="SUPFAM" id="SSF55729">
    <property type="entry name" value="Acyl-CoA N-acyltransferases (Nat)"/>
    <property type="match status" value="1"/>
</dbReference>
<dbReference type="EMBL" id="QOUX01000047">
    <property type="protein sequence ID" value="RXI96646.1"/>
    <property type="molecule type" value="Genomic_DNA"/>
</dbReference>
<dbReference type="OrthoDB" id="9797178at2"/>
<dbReference type="InterPro" id="IPR016181">
    <property type="entry name" value="Acyl_CoA_acyltransferase"/>
</dbReference>
<dbReference type="CDD" id="cd04301">
    <property type="entry name" value="NAT_SF"/>
    <property type="match status" value="1"/>
</dbReference>
<protein>
    <submittedName>
        <fullName evidence="2">N-acetyltransferase</fullName>
    </submittedName>
</protein>
<dbReference type="PROSITE" id="PS51186">
    <property type="entry name" value="GNAT"/>
    <property type="match status" value="1"/>
</dbReference>
<dbReference type="GO" id="GO:0016747">
    <property type="term" value="F:acyltransferase activity, transferring groups other than amino-acyl groups"/>
    <property type="evidence" value="ECO:0007669"/>
    <property type="project" value="InterPro"/>
</dbReference>
<gene>
    <name evidence="2" type="ORF">DS745_23390</name>
</gene>
<evidence type="ECO:0000259" key="1">
    <source>
        <dbReference type="PROSITE" id="PS51186"/>
    </source>
</evidence>
<reference evidence="2 3" key="1">
    <citation type="journal article" date="2019" name="Int. J. Syst. Evol. Microbiol.">
        <title>Anaerobacillus alkaliphilus sp. nov., a novel alkaliphilic and moderately halophilic bacterium.</title>
        <authorList>
            <person name="Borsodi A.K."/>
            <person name="Aszalos J.M."/>
            <person name="Bihari P."/>
            <person name="Nagy I."/>
            <person name="Schumann P."/>
            <person name="Sproer C."/>
            <person name="Kovacs A.L."/>
            <person name="Boka K."/>
            <person name="Dobosy P."/>
            <person name="Ovari M."/>
            <person name="Szili-Kovacs T."/>
            <person name="Toth E."/>
        </authorList>
    </citation>
    <scope>NUCLEOTIDE SEQUENCE [LARGE SCALE GENOMIC DNA]</scope>
    <source>
        <strain evidence="2 3">B16-10</strain>
    </source>
</reference>
<dbReference type="InterPro" id="IPR000182">
    <property type="entry name" value="GNAT_dom"/>
</dbReference>
<sequence>MITVREATNDDILAIKNVVKAAFYREGSHERFNEWEMVERVTKDNGFVKELCLVAELNDEFIGYNLLSKAQIGSNQGLALGPLAVSPTHQNKGIGKMLVVKGFEVAKAMGYQWVALTGGDYYLQFGFEAALPHNIILSEGNPELLEHHRC</sequence>
<dbReference type="AlphaFoldDB" id="A0A4Q0VNQ2"/>